<feature type="transmembrane region" description="Helical" evidence="6">
    <location>
        <begin position="288"/>
        <end position="312"/>
    </location>
</feature>
<organism evidence="8">
    <name type="scientific">Cacopsylla melanoneura</name>
    <dbReference type="NCBI Taxonomy" id="428564"/>
    <lineage>
        <taxon>Eukaryota</taxon>
        <taxon>Metazoa</taxon>
        <taxon>Ecdysozoa</taxon>
        <taxon>Arthropoda</taxon>
        <taxon>Hexapoda</taxon>
        <taxon>Insecta</taxon>
        <taxon>Pterygota</taxon>
        <taxon>Neoptera</taxon>
        <taxon>Paraneoptera</taxon>
        <taxon>Hemiptera</taxon>
        <taxon>Sternorrhyncha</taxon>
        <taxon>Psylloidea</taxon>
        <taxon>Psyllidae</taxon>
        <taxon>Psyllinae</taxon>
        <taxon>Cacopsylla</taxon>
    </lineage>
</organism>
<dbReference type="EMBL" id="HBUF01175146">
    <property type="protein sequence ID" value="CAG6653816.1"/>
    <property type="molecule type" value="Transcribed_RNA"/>
</dbReference>
<feature type="transmembrane region" description="Helical" evidence="6">
    <location>
        <begin position="438"/>
        <end position="459"/>
    </location>
</feature>
<evidence type="ECO:0000256" key="6">
    <source>
        <dbReference type="SAM" id="Phobius"/>
    </source>
</evidence>
<keyword evidence="2 6" id="KW-0812">Transmembrane</keyword>
<feature type="transmembrane region" description="Helical" evidence="6">
    <location>
        <begin position="194"/>
        <end position="211"/>
    </location>
</feature>
<dbReference type="PANTHER" id="PTHR22950:SF680">
    <property type="entry name" value="PROTON-COUPLED AMINO ACID TRANSPORTER 4-LIKE PROTEIN"/>
    <property type="match status" value="1"/>
</dbReference>
<evidence type="ECO:0000256" key="2">
    <source>
        <dbReference type="ARBA" id="ARBA00022692"/>
    </source>
</evidence>
<dbReference type="Pfam" id="PF01490">
    <property type="entry name" value="Aa_trans"/>
    <property type="match status" value="1"/>
</dbReference>
<reference evidence="8" key="1">
    <citation type="submission" date="2021-05" db="EMBL/GenBank/DDBJ databases">
        <authorList>
            <person name="Alioto T."/>
            <person name="Alioto T."/>
            <person name="Gomez Garrido J."/>
        </authorList>
    </citation>
    <scope>NUCLEOTIDE SEQUENCE</scope>
</reference>
<dbReference type="EMBL" id="HBUF01175138">
    <property type="protein sequence ID" value="CAG6653800.1"/>
    <property type="molecule type" value="Transcribed_RNA"/>
</dbReference>
<feature type="region of interest" description="Disordered" evidence="5">
    <location>
        <begin position="22"/>
        <end position="55"/>
    </location>
</feature>
<evidence type="ECO:0000256" key="5">
    <source>
        <dbReference type="SAM" id="MobiDB-lite"/>
    </source>
</evidence>
<dbReference type="GO" id="GO:0005774">
    <property type="term" value="C:vacuolar membrane"/>
    <property type="evidence" value="ECO:0007669"/>
    <property type="project" value="TreeGrafter"/>
</dbReference>
<evidence type="ECO:0000259" key="7">
    <source>
        <dbReference type="Pfam" id="PF01490"/>
    </source>
</evidence>
<evidence type="ECO:0000256" key="3">
    <source>
        <dbReference type="ARBA" id="ARBA00022989"/>
    </source>
</evidence>
<comment type="subcellular location">
    <subcellularLocation>
        <location evidence="1">Membrane</location>
        <topology evidence="1">Multi-pass membrane protein</topology>
    </subcellularLocation>
</comment>
<feature type="domain" description="Amino acid transporter transmembrane" evidence="7">
    <location>
        <begin position="60"/>
        <end position="461"/>
    </location>
</feature>
<dbReference type="EMBL" id="HBUF01175136">
    <property type="protein sequence ID" value="CAG6653796.1"/>
    <property type="molecule type" value="Transcribed_RNA"/>
</dbReference>
<keyword evidence="4 6" id="KW-0472">Membrane</keyword>
<dbReference type="EMBL" id="HBUF01175140">
    <property type="protein sequence ID" value="CAG6653804.1"/>
    <property type="molecule type" value="Transcribed_RNA"/>
</dbReference>
<dbReference type="InterPro" id="IPR013057">
    <property type="entry name" value="AA_transpt_TM"/>
</dbReference>
<feature type="transmembrane region" description="Helical" evidence="6">
    <location>
        <begin position="258"/>
        <end position="276"/>
    </location>
</feature>
<dbReference type="EMBL" id="HBUF01175137">
    <property type="protein sequence ID" value="CAG6653798.1"/>
    <property type="molecule type" value="Transcribed_RNA"/>
</dbReference>
<feature type="transmembrane region" description="Helical" evidence="6">
    <location>
        <begin position="332"/>
        <end position="356"/>
    </location>
</feature>
<proteinExistence type="predicted"/>
<name>A0A8D8RRV3_9HEMI</name>
<dbReference type="PANTHER" id="PTHR22950">
    <property type="entry name" value="AMINO ACID TRANSPORTER"/>
    <property type="match status" value="1"/>
</dbReference>
<protein>
    <submittedName>
        <fullName evidence="8">Proton-coupled amino acid transporter 4</fullName>
    </submittedName>
</protein>
<dbReference type="GO" id="GO:0015179">
    <property type="term" value="F:L-amino acid transmembrane transporter activity"/>
    <property type="evidence" value="ECO:0007669"/>
    <property type="project" value="TreeGrafter"/>
</dbReference>
<evidence type="ECO:0000313" key="8">
    <source>
        <dbReference type="EMBL" id="CAG6653816.1"/>
    </source>
</evidence>
<accession>A0A8D8RRV3</accession>
<sequence length="474" mass="52675">MVVGSYSINDSREYIADNEVRGSNMSMSTGGDAEAQKKAGNATGGDDDYEPYANRNVKHPTSYGDTLFHIMKASLGTGILALPSAFRNAGYVTGVVGTLVIGFFCTYCVHLLVGAQYELCRRRKIPSLTYPQIAEVAIGEGPTRLRWLAPYGRKVTLVFLILCEVGANCIYVIFVASNLKAVFDHYYGDHDVRLYVLAIFLPLLLLCWVRNLKFLAPFSAFASGVTIISFGITLYYVFTDIPSLKDRTEVAGVHELPLFFGTVMFSMSAIGIIMPLENEMKKPKNFTSTFGVLNVAMLSIALIYAAFGFFGYLKYGEEVLGSITLNLPPTEILAQSVRIMQSVAIFCTFAIPHYIVFDIMWNRGIKLKLEKNKCTLFWEYVFRSAIVILTFLSAVMVPNLELFISFNGALCLPFMSIGFPAIVDLFTFWDHRQGSDKVILVLKNCLVMLIGLVGFVTGVNASVRAMIHEYYKTV</sequence>
<feature type="transmembrane region" description="Helical" evidence="6">
    <location>
        <begin position="155"/>
        <end position="174"/>
    </location>
</feature>
<evidence type="ECO:0000256" key="4">
    <source>
        <dbReference type="ARBA" id="ARBA00023136"/>
    </source>
</evidence>
<feature type="transmembrane region" description="Helical" evidence="6">
    <location>
        <begin position="218"/>
        <end position="238"/>
    </location>
</feature>
<feature type="transmembrane region" description="Helical" evidence="6">
    <location>
        <begin position="91"/>
        <end position="113"/>
    </location>
</feature>
<feature type="transmembrane region" description="Helical" evidence="6">
    <location>
        <begin position="403"/>
        <end position="426"/>
    </location>
</feature>
<feature type="transmembrane region" description="Helical" evidence="6">
    <location>
        <begin position="377"/>
        <end position="397"/>
    </location>
</feature>
<dbReference type="AlphaFoldDB" id="A0A8D8RRV3"/>
<keyword evidence="3 6" id="KW-1133">Transmembrane helix</keyword>
<evidence type="ECO:0000256" key="1">
    <source>
        <dbReference type="ARBA" id="ARBA00004141"/>
    </source>
</evidence>